<dbReference type="AlphaFoldDB" id="A0A0C3A3H3"/>
<reference evidence="1 2" key="1">
    <citation type="submission" date="2014-04" db="EMBL/GenBank/DDBJ databases">
        <authorList>
            <consortium name="DOE Joint Genome Institute"/>
            <person name="Kuo A."/>
            <person name="Kohler A."/>
            <person name="Nagy L.G."/>
            <person name="Floudas D."/>
            <person name="Copeland A."/>
            <person name="Barry K.W."/>
            <person name="Cichocki N."/>
            <person name="Veneault-Fourrey C."/>
            <person name="LaButti K."/>
            <person name="Lindquist E.A."/>
            <person name="Lipzen A."/>
            <person name="Lundell T."/>
            <person name="Morin E."/>
            <person name="Murat C."/>
            <person name="Sun H."/>
            <person name="Tunlid A."/>
            <person name="Henrissat B."/>
            <person name="Grigoriev I.V."/>
            <person name="Hibbett D.S."/>
            <person name="Martin F."/>
            <person name="Nordberg H.P."/>
            <person name="Cantor M.N."/>
            <person name="Hua S.X."/>
        </authorList>
    </citation>
    <scope>NUCLEOTIDE SEQUENCE [LARGE SCALE GENOMIC DNA]</scope>
    <source>
        <strain evidence="1 2">Foug A</strain>
    </source>
</reference>
<evidence type="ECO:0000313" key="2">
    <source>
        <dbReference type="Proteomes" id="UP000053989"/>
    </source>
</evidence>
<sequence length="59" mass="6451">MEVFTGSLAVGDKTTVLDAELIAIFCDNQSTIQSIFSFPLPRSSRHIAVSTEFGTEKML</sequence>
<proteinExistence type="predicted"/>
<reference evidence="2" key="2">
    <citation type="submission" date="2015-01" db="EMBL/GenBank/DDBJ databases">
        <title>Evolutionary Origins and Diversification of the Mycorrhizal Mutualists.</title>
        <authorList>
            <consortium name="DOE Joint Genome Institute"/>
            <consortium name="Mycorrhizal Genomics Consortium"/>
            <person name="Kohler A."/>
            <person name="Kuo A."/>
            <person name="Nagy L.G."/>
            <person name="Floudas D."/>
            <person name="Copeland A."/>
            <person name="Barry K.W."/>
            <person name="Cichocki N."/>
            <person name="Veneault-Fourrey C."/>
            <person name="LaButti K."/>
            <person name="Lindquist E.A."/>
            <person name="Lipzen A."/>
            <person name="Lundell T."/>
            <person name="Morin E."/>
            <person name="Murat C."/>
            <person name="Riley R."/>
            <person name="Ohm R."/>
            <person name="Sun H."/>
            <person name="Tunlid A."/>
            <person name="Henrissat B."/>
            <person name="Grigoriev I.V."/>
            <person name="Hibbett D.S."/>
            <person name="Martin F."/>
        </authorList>
    </citation>
    <scope>NUCLEOTIDE SEQUENCE [LARGE SCALE GENOMIC DNA]</scope>
    <source>
        <strain evidence="2">Foug A</strain>
    </source>
</reference>
<evidence type="ECO:0000313" key="1">
    <source>
        <dbReference type="EMBL" id="KIM68193.1"/>
    </source>
</evidence>
<organism evidence="1 2">
    <name type="scientific">Scleroderma citrinum Foug A</name>
    <dbReference type="NCBI Taxonomy" id="1036808"/>
    <lineage>
        <taxon>Eukaryota</taxon>
        <taxon>Fungi</taxon>
        <taxon>Dikarya</taxon>
        <taxon>Basidiomycota</taxon>
        <taxon>Agaricomycotina</taxon>
        <taxon>Agaricomycetes</taxon>
        <taxon>Agaricomycetidae</taxon>
        <taxon>Boletales</taxon>
        <taxon>Sclerodermatineae</taxon>
        <taxon>Sclerodermataceae</taxon>
        <taxon>Scleroderma</taxon>
    </lineage>
</organism>
<gene>
    <name evidence="1" type="ORF">SCLCIDRAFT_1209606</name>
</gene>
<dbReference type="EMBL" id="KN822010">
    <property type="protein sequence ID" value="KIM68193.1"/>
    <property type="molecule type" value="Genomic_DNA"/>
</dbReference>
<name>A0A0C3A3H3_9AGAM</name>
<dbReference type="Proteomes" id="UP000053989">
    <property type="component" value="Unassembled WGS sequence"/>
</dbReference>
<dbReference type="HOGENOM" id="CLU_2962228_0_0_1"/>
<keyword evidence="2" id="KW-1185">Reference proteome</keyword>
<protein>
    <submittedName>
        <fullName evidence="1">Uncharacterized protein</fullName>
    </submittedName>
</protein>
<dbReference type="InParanoid" id="A0A0C3A3H3"/>
<accession>A0A0C3A3H3</accession>